<gene>
    <name evidence="1" type="ORF">PAECIP111891_06156</name>
</gene>
<accession>A0ABN8H414</accession>
<organism evidence="1 2">
    <name type="scientific">Paenibacillus allorhizoplanae</name>
    <dbReference type="NCBI Taxonomy" id="2905648"/>
    <lineage>
        <taxon>Bacteria</taxon>
        <taxon>Bacillati</taxon>
        <taxon>Bacillota</taxon>
        <taxon>Bacilli</taxon>
        <taxon>Bacillales</taxon>
        <taxon>Paenibacillaceae</taxon>
        <taxon>Paenibacillus</taxon>
    </lineage>
</organism>
<keyword evidence="2" id="KW-1185">Reference proteome</keyword>
<comment type="caution">
    <text evidence="1">The sequence shown here is derived from an EMBL/GenBank/DDBJ whole genome shotgun (WGS) entry which is preliminary data.</text>
</comment>
<dbReference type="RefSeq" id="WP_236292380.1">
    <property type="nucleotide sequence ID" value="NZ_CAKMMW010000029.1"/>
</dbReference>
<name>A0ABN8H414_9BACL</name>
<reference evidence="1" key="1">
    <citation type="submission" date="2022-01" db="EMBL/GenBank/DDBJ databases">
        <authorList>
            <person name="Criscuolo A."/>
        </authorList>
    </citation>
    <scope>NUCLEOTIDE SEQUENCE</scope>
    <source>
        <strain evidence="1">CIP111891</strain>
    </source>
</reference>
<dbReference type="EMBL" id="CAKMMW010000029">
    <property type="protein sequence ID" value="CAH1227748.1"/>
    <property type="molecule type" value="Genomic_DNA"/>
</dbReference>
<protein>
    <submittedName>
        <fullName evidence="1">Uncharacterized protein</fullName>
    </submittedName>
</protein>
<proteinExistence type="predicted"/>
<evidence type="ECO:0000313" key="1">
    <source>
        <dbReference type="EMBL" id="CAH1227748.1"/>
    </source>
</evidence>
<sequence length="55" mass="6133">MFIVCLLILSGVGLYVTLKPPTELIEKSLTIDIFPELNMDSVQNAFEGASFKKEE</sequence>
<evidence type="ECO:0000313" key="2">
    <source>
        <dbReference type="Proteomes" id="UP000838821"/>
    </source>
</evidence>
<dbReference type="Proteomes" id="UP000838821">
    <property type="component" value="Unassembled WGS sequence"/>
</dbReference>